<dbReference type="EMBL" id="CP017707">
    <property type="protein sequence ID" value="AOZ49073.1"/>
    <property type="molecule type" value="Genomic_DNA"/>
</dbReference>
<dbReference type="Gene3D" id="3.40.50.720">
    <property type="entry name" value="NAD(P)-binding Rossmann-like Domain"/>
    <property type="match status" value="1"/>
</dbReference>
<name>A0A1D9LCS4_9NEIS</name>
<comment type="similarity">
    <text evidence="1">Belongs to the short-chain dehydrogenases/reductases (SDR) family.</text>
</comment>
<dbReference type="InterPro" id="IPR057326">
    <property type="entry name" value="KR_dom"/>
</dbReference>
<evidence type="ECO:0000256" key="1">
    <source>
        <dbReference type="ARBA" id="ARBA00006484"/>
    </source>
</evidence>
<dbReference type="PANTHER" id="PTHR42760:SF133">
    <property type="entry name" value="3-OXOACYL-[ACYL-CARRIER-PROTEIN] REDUCTASE"/>
    <property type="match status" value="1"/>
</dbReference>
<sequence length="250" mass="26128">MTGVAMQETVKPAVVVSGGSRSLGLKICESLLAGGYRVATFSRNDTAELSLLRDSAAGDFHWEAADVTDAPALSRFLGRAREKLGPLRGLVNNAGVYHEGLLAMSRPDDIARLLEVNLGGAIRLAQLCAKQMMVGGGGSIVNVSSVAGVRGFEGVAAYSATKAALDGLTRSLARELGPMRIRVNAVAPGLMETEMVSGMVARQKEQLVRQTPLGRLTTVDDAASVVRFLLSDEAGFVTGQTLIVDGGLTT</sequence>
<dbReference type="STRING" id="1108595.BKX93_03005"/>
<dbReference type="CDD" id="cd05233">
    <property type="entry name" value="SDR_c"/>
    <property type="match status" value="1"/>
</dbReference>
<dbReference type="PROSITE" id="PS00061">
    <property type="entry name" value="ADH_SHORT"/>
    <property type="match status" value="1"/>
</dbReference>
<dbReference type="SMART" id="SM00822">
    <property type="entry name" value="PKS_KR"/>
    <property type="match status" value="1"/>
</dbReference>
<keyword evidence="2" id="KW-0560">Oxidoreductase</keyword>
<dbReference type="GO" id="GO:0016616">
    <property type="term" value="F:oxidoreductase activity, acting on the CH-OH group of donors, NAD or NADP as acceptor"/>
    <property type="evidence" value="ECO:0007669"/>
    <property type="project" value="TreeGrafter"/>
</dbReference>
<evidence type="ECO:0000259" key="3">
    <source>
        <dbReference type="SMART" id="SM00822"/>
    </source>
</evidence>
<evidence type="ECO:0000256" key="2">
    <source>
        <dbReference type="ARBA" id="ARBA00023002"/>
    </source>
</evidence>
<dbReference type="SUPFAM" id="SSF51735">
    <property type="entry name" value="NAD(P)-binding Rossmann-fold domains"/>
    <property type="match status" value="1"/>
</dbReference>
<proteinExistence type="inferred from homology"/>
<dbReference type="InterPro" id="IPR002347">
    <property type="entry name" value="SDR_fam"/>
</dbReference>
<dbReference type="FunFam" id="3.40.50.720:FF:000173">
    <property type="entry name" value="3-oxoacyl-[acyl-carrier protein] reductase"/>
    <property type="match status" value="1"/>
</dbReference>
<dbReference type="PRINTS" id="PR00081">
    <property type="entry name" value="GDHRDH"/>
</dbReference>
<dbReference type="PRINTS" id="PR00080">
    <property type="entry name" value="SDRFAMILY"/>
</dbReference>
<dbReference type="AlphaFoldDB" id="A0A1D9LCS4"/>
<dbReference type="PANTHER" id="PTHR42760">
    <property type="entry name" value="SHORT-CHAIN DEHYDROGENASES/REDUCTASES FAMILY MEMBER"/>
    <property type="match status" value="1"/>
</dbReference>
<dbReference type="Proteomes" id="UP000178776">
    <property type="component" value="Chromosome"/>
</dbReference>
<dbReference type="KEGG" id="cvc:BKX93_03005"/>
<organism evidence="4 5">
    <name type="scientific">Chromobacterium vaccinii</name>
    <dbReference type="NCBI Taxonomy" id="1108595"/>
    <lineage>
        <taxon>Bacteria</taxon>
        <taxon>Pseudomonadati</taxon>
        <taxon>Pseudomonadota</taxon>
        <taxon>Betaproteobacteria</taxon>
        <taxon>Neisseriales</taxon>
        <taxon>Chromobacteriaceae</taxon>
        <taxon>Chromobacterium</taxon>
    </lineage>
</organism>
<gene>
    <name evidence="4" type="ORF">BKX93_03005</name>
</gene>
<accession>A0A1D9LCS4</accession>
<evidence type="ECO:0000313" key="4">
    <source>
        <dbReference type="EMBL" id="AOZ49073.1"/>
    </source>
</evidence>
<feature type="domain" description="Ketoreductase" evidence="3">
    <location>
        <begin position="12"/>
        <end position="189"/>
    </location>
</feature>
<dbReference type="Pfam" id="PF13561">
    <property type="entry name" value="adh_short_C2"/>
    <property type="match status" value="1"/>
</dbReference>
<protein>
    <recommendedName>
        <fullName evidence="3">Ketoreductase domain-containing protein</fullName>
    </recommendedName>
</protein>
<dbReference type="InterPro" id="IPR020904">
    <property type="entry name" value="Sc_DH/Rdtase_CS"/>
</dbReference>
<reference evidence="4 5" key="1">
    <citation type="submission" date="2016-10" db="EMBL/GenBank/DDBJ databases">
        <title>Chromobacterium muskegensis sp. nov., an insecticidal bacterium isolated from Sphagnum bogs.</title>
        <authorList>
            <person name="Sparks M.E."/>
            <person name="Blackburn M.B."/>
            <person name="Gundersen-Rindal D.E."/>
            <person name="Mitchell A."/>
            <person name="Farrar R."/>
            <person name="Kuhar D."/>
        </authorList>
    </citation>
    <scope>NUCLEOTIDE SEQUENCE [LARGE SCALE GENOMIC DNA]</scope>
    <source>
        <strain evidence="4 5">21-1</strain>
    </source>
</reference>
<evidence type="ECO:0000313" key="5">
    <source>
        <dbReference type="Proteomes" id="UP000178776"/>
    </source>
</evidence>
<dbReference type="InterPro" id="IPR036291">
    <property type="entry name" value="NAD(P)-bd_dom_sf"/>
</dbReference>